<dbReference type="KEGG" id="pmm:PMM1845"/>
<accession>A8WI58</accession>
<evidence type="ECO:0008006" key="3">
    <source>
        <dbReference type="Google" id="ProtNLM"/>
    </source>
</evidence>
<sequence length="64" mass="7300">MARAENDLDIYYAVGNANTQRQESEIAAIINNRNSGGWKLISTCTAIVDTKNQFSNLYLFWEKK</sequence>
<reference evidence="1 2" key="1">
    <citation type="journal article" date="2003" name="Nature">
        <title>Genome divergence in two Prochlorococcus ecotypes reflects oceanic niche differentiation.</title>
        <authorList>
            <person name="Rocap G."/>
            <person name="Larimer F.W."/>
            <person name="Lamerdin J.E."/>
            <person name="Malfatti S."/>
            <person name="Chain P."/>
            <person name="Ahlgren N.A."/>
            <person name="Arellano A."/>
            <person name="Coleman M."/>
            <person name="Hauser L."/>
            <person name="Hess W.R."/>
            <person name="Johnson Z.I."/>
            <person name="Land M.L."/>
            <person name="Lindell D."/>
            <person name="Post A.F."/>
            <person name="Regala W."/>
            <person name="Shah M."/>
            <person name="Shaw S.L."/>
            <person name="Steglich C."/>
            <person name="Sullivan M.B."/>
            <person name="Ting C.S."/>
            <person name="Tolonen A."/>
            <person name="Webb E.A."/>
            <person name="Zinser E.R."/>
            <person name="Chisholm S.W."/>
        </authorList>
    </citation>
    <scope>NUCLEOTIDE SEQUENCE [LARGE SCALE GENOMIC DNA]</scope>
    <source>
        <strain evidence="2">CCMP1986 / NIES-2087 / MED4</strain>
    </source>
</reference>
<dbReference type="EMBL" id="BX548174">
    <property type="protein sequence ID" value="CAP16349.1"/>
    <property type="molecule type" value="Genomic_DNA"/>
</dbReference>
<organism evidence="1 2">
    <name type="scientific">Prochlorococcus marinus subsp. pastoris (strain CCMP1986 / NIES-2087 / MED4)</name>
    <dbReference type="NCBI Taxonomy" id="59919"/>
    <lineage>
        <taxon>Bacteria</taxon>
        <taxon>Bacillati</taxon>
        <taxon>Cyanobacteriota</taxon>
        <taxon>Cyanophyceae</taxon>
        <taxon>Synechococcales</taxon>
        <taxon>Prochlorococcaceae</taxon>
        <taxon>Prochlorococcus</taxon>
    </lineage>
</organism>
<dbReference type="AlphaFoldDB" id="A8WI58"/>
<name>A8WI58_PROMP</name>
<dbReference type="eggNOG" id="ENOG5030S03">
    <property type="taxonomic scope" value="Bacteria"/>
</dbReference>
<dbReference type="HOGENOM" id="CLU_2882290_0_0_3"/>
<dbReference type="OrthoDB" id="541582at2"/>
<dbReference type="Proteomes" id="UP000001026">
    <property type="component" value="Chromosome"/>
</dbReference>
<protein>
    <recommendedName>
        <fullName evidence="3">DUF4177 domain-containing protein</fullName>
    </recommendedName>
</protein>
<gene>
    <name evidence="1" type="ordered locus">PMM1845</name>
</gene>
<evidence type="ECO:0000313" key="1">
    <source>
        <dbReference type="EMBL" id="CAP16349.1"/>
    </source>
</evidence>
<dbReference type="RefSeq" id="WP_036930912.1">
    <property type="nucleotide sequence ID" value="NC_005072.1"/>
</dbReference>
<evidence type="ECO:0000313" key="2">
    <source>
        <dbReference type="Proteomes" id="UP000001026"/>
    </source>
</evidence>
<proteinExistence type="predicted"/>